<reference evidence="2 3" key="1">
    <citation type="submission" date="2016-10" db="EMBL/GenBank/DDBJ databases">
        <authorList>
            <person name="de Groot N.N."/>
        </authorList>
    </citation>
    <scope>NUCLEOTIDE SEQUENCE [LARGE SCALE GENOMIC DNA]</scope>
    <source>
        <strain evidence="2 3">DSM 25186</strain>
    </source>
</reference>
<protein>
    <submittedName>
        <fullName evidence="2">Uncharacterized protein</fullName>
    </submittedName>
</protein>
<name>A0A1G9SKF1_9BACT</name>
<feature type="transmembrane region" description="Helical" evidence="1">
    <location>
        <begin position="130"/>
        <end position="148"/>
    </location>
</feature>
<dbReference type="AlphaFoldDB" id="A0A1G9SKF1"/>
<keyword evidence="1" id="KW-0812">Transmembrane</keyword>
<feature type="transmembrane region" description="Helical" evidence="1">
    <location>
        <begin position="104"/>
        <end position="123"/>
    </location>
</feature>
<sequence length="219" mass="24522">MLSDGSVTGRCHIYTQPYTLALPNRIHNSTLIAHPQKWWMQLECMKITWNVAHRILGIAILTVGIIILCAILYLSLRYDEHMEQFYAAKGMATLFSFSDFLRGARTELFIGTMLMAAGAFMLLKKQLGWILGYGGLLFATAMLARITFQSGRDVTLTFVEPAPLITPFSGIGLAVCFILILLLLSKPIRTMNKISTKPLLFSTGSILLLYVVLQFTHIF</sequence>
<organism evidence="2 3">
    <name type="scientific">Catalinimonas alkaloidigena</name>
    <dbReference type="NCBI Taxonomy" id="1075417"/>
    <lineage>
        <taxon>Bacteria</taxon>
        <taxon>Pseudomonadati</taxon>
        <taxon>Bacteroidota</taxon>
        <taxon>Cytophagia</taxon>
        <taxon>Cytophagales</taxon>
        <taxon>Catalimonadaceae</taxon>
        <taxon>Catalinimonas</taxon>
    </lineage>
</organism>
<accession>A0A1G9SKF1</accession>
<keyword evidence="3" id="KW-1185">Reference proteome</keyword>
<evidence type="ECO:0000313" key="3">
    <source>
        <dbReference type="Proteomes" id="UP000198510"/>
    </source>
</evidence>
<feature type="transmembrane region" description="Helical" evidence="1">
    <location>
        <begin position="198"/>
        <end position="218"/>
    </location>
</feature>
<proteinExistence type="predicted"/>
<gene>
    <name evidence="2" type="ORF">SAMN05421823_112196</name>
</gene>
<feature type="transmembrane region" description="Helical" evidence="1">
    <location>
        <begin position="55"/>
        <end position="76"/>
    </location>
</feature>
<keyword evidence="1" id="KW-0472">Membrane</keyword>
<keyword evidence="1" id="KW-1133">Transmembrane helix</keyword>
<dbReference type="Proteomes" id="UP000198510">
    <property type="component" value="Unassembled WGS sequence"/>
</dbReference>
<feature type="transmembrane region" description="Helical" evidence="1">
    <location>
        <begin position="168"/>
        <end position="186"/>
    </location>
</feature>
<evidence type="ECO:0000313" key="2">
    <source>
        <dbReference type="EMBL" id="SDM35974.1"/>
    </source>
</evidence>
<dbReference type="EMBL" id="FNFO01000012">
    <property type="protein sequence ID" value="SDM35974.1"/>
    <property type="molecule type" value="Genomic_DNA"/>
</dbReference>
<dbReference type="STRING" id="1075417.SAMN05421823_112196"/>
<evidence type="ECO:0000256" key="1">
    <source>
        <dbReference type="SAM" id="Phobius"/>
    </source>
</evidence>